<evidence type="ECO:0000313" key="3">
    <source>
        <dbReference type="Proteomes" id="UP000625568"/>
    </source>
</evidence>
<sequence>MKLLFICIAIVALASCKKEGNESSRTRAQDNLAPVPASQFGWNKQGAR</sequence>
<dbReference type="EMBL" id="CP069482">
    <property type="protein sequence ID" value="QRO78498.1"/>
    <property type="molecule type" value="Genomic_DNA"/>
</dbReference>
<dbReference type="Proteomes" id="UP000625568">
    <property type="component" value="Chromosome 1"/>
</dbReference>
<gene>
    <name evidence="2" type="ORF">I6K02_06230</name>
</gene>
<proteinExistence type="predicted"/>
<evidence type="ECO:0000313" key="2">
    <source>
        <dbReference type="EMBL" id="QRO78498.1"/>
    </source>
</evidence>
<dbReference type="RefSeq" id="WP_158380488.1">
    <property type="nucleotide sequence ID" value="NZ_CABVPR010000039.1"/>
</dbReference>
<accession>A0A892I8N8</accession>
<keyword evidence="3" id="KW-1185">Reference proteome</keyword>
<evidence type="ECO:0000256" key="1">
    <source>
        <dbReference type="SAM" id="MobiDB-lite"/>
    </source>
</evidence>
<reference evidence="2 3" key="1">
    <citation type="submission" date="2021-02" db="EMBL/GenBank/DDBJ databases">
        <title>FDA dAtabase for Regulatory Grade micrObial Sequences (FDA-ARGOS): Supporting development and validation of Infectious Disease Dx tests.</title>
        <authorList>
            <person name="Minogue T."/>
            <person name="Wolcott M."/>
            <person name="Wasieloski L."/>
            <person name="Aguilar W."/>
            <person name="Moore D."/>
            <person name="Jaissle J."/>
            <person name="Tallon L."/>
            <person name="Sadzewicz L."/>
            <person name="Zhao X."/>
            <person name="Boylan J."/>
            <person name="Ott S."/>
            <person name="Bowen H."/>
            <person name="Vavikolanu K."/>
            <person name="Mehta A."/>
            <person name="Aluvathingal J."/>
            <person name="Nadendla S."/>
            <person name="Yan Y."/>
            <person name="Sichtig H."/>
        </authorList>
    </citation>
    <scope>NUCLEOTIDE SEQUENCE [LARGE SCALE GENOMIC DNA]</scope>
    <source>
        <strain evidence="2 3">FDAARGOS_1272</strain>
    </source>
</reference>
<dbReference type="PROSITE" id="PS51257">
    <property type="entry name" value="PROKAR_LIPOPROTEIN"/>
    <property type="match status" value="1"/>
</dbReference>
<organism evidence="2 3">
    <name type="scientific">Burkholderia dolosa</name>
    <dbReference type="NCBI Taxonomy" id="152500"/>
    <lineage>
        <taxon>Bacteria</taxon>
        <taxon>Pseudomonadati</taxon>
        <taxon>Pseudomonadota</taxon>
        <taxon>Betaproteobacteria</taxon>
        <taxon>Burkholderiales</taxon>
        <taxon>Burkholderiaceae</taxon>
        <taxon>Burkholderia</taxon>
        <taxon>Burkholderia cepacia complex</taxon>
    </lineage>
</organism>
<feature type="region of interest" description="Disordered" evidence="1">
    <location>
        <begin position="20"/>
        <end position="48"/>
    </location>
</feature>
<evidence type="ECO:0008006" key="4">
    <source>
        <dbReference type="Google" id="ProtNLM"/>
    </source>
</evidence>
<dbReference type="GeneID" id="93126209"/>
<protein>
    <recommendedName>
        <fullName evidence="4">Lipoprotein</fullName>
    </recommendedName>
</protein>
<dbReference type="AlphaFoldDB" id="A0A892I8N8"/>
<name>A0A892I8N8_9BURK</name>